<evidence type="ECO:0000313" key="3">
    <source>
        <dbReference type="Proteomes" id="UP000620124"/>
    </source>
</evidence>
<comment type="caution">
    <text evidence="2">The sequence shown here is derived from an EMBL/GenBank/DDBJ whole genome shotgun (WGS) entry which is preliminary data.</text>
</comment>
<organism evidence="2 3">
    <name type="scientific">Mycena venus</name>
    <dbReference type="NCBI Taxonomy" id="2733690"/>
    <lineage>
        <taxon>Eukaryota</taxon>
        <taxon>Fungi</taxon>
        <taxon>Dikarya</taxon>
        <taxon>Basidiomycota</taxon>
        <taxon>Agaricomycotina</taxon>
        <taxon>Agaricomycetes</taxon>
        <taxon>Agaricomycetidae</taxon>
        <taxon>Agaricales</taxon>
        <taxon>Marasmiineae</taxon>
        <taxon>Mycenaceae</taxon>
        <taxon>Mycena</taxon>
    </lineage>
</organism>
<reference evidence="2" key="1">
    <citation type="submission" date="2020-05" db="EMBL/GenBank/DDBJ databases">
        <title>Mycena genomes resolve the evolution of fungal bioluminescence.</title>
        <authorList>
            <person name="Tsai I.J."/>
        </authorList>
    </citation>
    <scope>NUCLEOTIDE SEQUENCE</scope>
    <source>
        <strain evidence="2">CCC161011</strain>
    </source>
</reference>
<feature type="region of interest" description="Disordered" evidence="1">
    <location>
        <begin position="498"/>
        <end position="532"/>
    </location>
</feature>
<evidence type="ECO:0000256" key="1">
    <source>
        <dbReference type="SAM" id="MobiDB-lite"/>
    </source>
</evidence>
<dbReference type="EMBL" id="JACAZI010000003">
    <property type="protein sequence ID" value="KAF7364618.1"/>
    <property type="molecule type" value="Genomic_DNA"/>
</dbReference>
<protein>
    <recommendedName>
        <fullName evidence="4">F-box domain-containing protein</fullName>
    </recommendedName>
</protein>
<dbReference type="AlphaFoldDB" id="A0A8H7DA88"/>
<dbReference type="OrthoDB" id="5595695at2759"/>
<gene>
    <name evidence="2" type="ORF">MVEN_00331000</name>
</gene>
<evidence type="ECO:0008006" key="4">
    <source>
        <dbReference type="Google" id="ProtNLM"/>
    </source>
</evidence>
<evidence type="ECO:0000313" key="2">
    <source>
        <dbReference type="EMBL" id="KAF7364618.1"/>
    </source>
</evidence>
<name>A0A8H7DA88_9AGAR</name>
<sequence>MPPTFATIPAEVLEHIAYEVTCLQPLGPPSGLIPLLLTCKTVNKRLSGTSALYARIFRFKFDSGAVRRRAFNPTPAQYFDQLVLAYLMMLENDGRNAAQLSRAGLDSYLSIFVRTRLWDDRDKSHGWPTDNTASACALWLVWMTTTEEKIKAESVAWRNQIIQLVLPYVLVPYRYASAFAPPNHFTLPLLQNASSVSRRQTNSIVTAHGPYPIYLDPERAWSQIHYASRPPMAPPLVTVAAKLIYFSRREAEPFGIPPHLPLTREAALAAGITDVGPTQEDIREFNAHLNSRLPEVRDGWGDSAPERPLSESWDTDWWRLRKCYDVYHETDRRLGPSYVPGTFTGLWQGRMLIPSEHHLTALVTTENYPPAFDEAYLGTATFPLFMRITEHHSYAPHVPVPCTAITVGWDDGLSNAFFPPGARFVPDGAGKGMTVRVDDDRYEYATYDPGTAGADPDERNHDPDACAGCREREDLLKVARAGEAAAAREELFFRVGLGRSSCTPPPGPDGGDVDESETDAPPPAHDPKRVPPCTGIQDIIFTGATDLRHGQAWNHFQFYGRIRMWDGLIGILRVSPDPRLGMLFFYGFIVGGHKFVGNWRVTGQDVGVPAYESAFCLARRDD</sequence>
<keyword evidence="3" id="KW-1185">Reference proteome</keyword>
<dbReference type="Proteomes" id="UP000620124">
    <property type="component" value="Unassembled WGS sequence"/>
</dbReference>
<proteinExistence type="predicted"/>
<accession>A0A8H7DA88</accession>